<comment type="caution">
    <text evidence="2">The sequence shown here is derived from an EMBL/GenBank/DDBJ whole genome shotgun (WGS) entry which is preliminary data.</text>
</comment>
<dbReference type="RefSeq" id="XP_037151254.1">
    <property type="nucleotide sequence ID" value="XM_037292715.1"/>
</dbReference>
<feature type="region of interest" description="Disordered" evidence="1">
    <location>
        <begin position="896"/>
        <end position="957"/>
    </location>
</feature>
<feature type="compositionally biased region" description="Polar residues" evidence="1">
    <location>
        <begin position="575"/>
        <end position="585"/>
    </location>
</feature>
<feature type="region of interest" description="Disordered" evidence="1">
    <location>
        <begin position="259"/>
        <end position="293"/>
    </location>
</feature>
<feature type="region of interest" description="Disordered" evidence="1">
    <location>
        <begin position="216"/>
        <end position="243"/>
    </location>
</feature>
<accession>A0A8H6CE87</accession>
<feature type="region of interest" description="Disordered" evidence="1">
    <location>
        <begin position="1"/>
        <end position="34"/>
    </location>
</feature>
<feature type="compositionally biased region" description="Basic and acidic residues" evidence="1">
    <location>
        <begin position="1100"/>
        <end position="1111"/>
    </location>
</feature>
<feature type="region of interest" description="Disordered" evidence="1">
    <location>
        <begin position="361"/>
        <end position="381"/>
    </location>
</feature>
<organism evidence="2 3">
    <name type="scientific">Letharia lupina</name>
    <dbReference type="NCBI Taxonomy" id="560253"/>
    <lineage>
        <taxon>Eukaryota</taxon>
        <taxon>Fungi</taxon>
        <taxon>Dikarya</taxon>
        <taxon>Ascomycota</taxon>
        <taxon>Pezizomycotina</taxon>
        <taxon>Lecanoromycetes</taxon>
        <taxon>OSLEUM clade</taxon>
        <taxon>Lecanoromycetidae</taxon>
        <taxon>Lecanorales</taxon>
        <taxon>Lecanorineae</taxon>
        <taxon>Parmeliaceae</taxon>
        <taxon>Letharia</taxon>
    </lineage>
</organism>
<dbReference type="EMBL" id="JACCJB010000013">
    <property type="protein sequence ID" value="KAF6221819.1"/>
    <property type="molecule type" value="Genomic_DNA"/>
</dbReference>
<gene>
    <name evidence="2" type="ORF">HO133_001787</name>
</gene>
<evidence type="ECO:0000313" key="3">
    <source>
        <dbReference type="Proteomes" id="UP000593566"/>
    </source>
</evidence>
<feature type="region of interest" description="Disordered" evidence="1">
    <location>
        <begin position="764"/>
        <end position="786"/>
    </location>
</feature>
<protein>
    <submittedName>
        <fullName evidence="2">Uncharacterized protein</fullName>
    </submittedName>
</protein>
<feature type="compositionally biased region" description="Polar residues" evidence="1">
    <location>
        <begin position="217"/>
        <end position="227"/>
    </location>
</feature>
<feature type="compositionally biased region" description="Basic and acidic residues" evidence="1">
    <location>
        <begin position="1158"/>
        <end position="1170"/>
    </location>
</feature>
<evidence type="ECO:0000313" key="2">
    <source>
        <dbReference type="EMBL" id="KAF6221819.1"/>
    </source>
</evidence>
<feature type="compositionally biased region" description="Polar residues" evidence="1">
    <location>
        <begin position="1079"/>
        <end position="1099"/>
    </location>
</feature>
<proteinExistence type="predicted"/>
<reference evidence="2 3" key="1">
    <citation type="journal article" date="2020" name="Genomics">
        <title>Complete, high-quality genomes from long-read metagenomic sequencing of two wolf lichen thalli reveals enigmatic genome architecture.</title>
        <authorList>
            <person name="McKenzie S.K."/>
            <person name="Walston R.F."/>
            <person name="Allen J.L."/>
        </authorList>
    </citation>
    <scope>NUCLEOTIDE SEQUENCE [LARGE SCALE GENOMIC DNA]</scope>
    <source>
        <strain evidence="2">WasteWater1</strain>
    </source>
</reference>
<feature type="region of interest" description="Disordered" evidence="1">
    <location>
        <begin position="999"/>
        <end position="1249"/>
    </location>
</feature>
<sequence length="1249" mass="134847">MASIRKKLSMALGMNGKGSPSTSKANSMDVDRGSIDSGYHSMIAKHKRQSQGSIIQGTTFITSGAESSPERSPRKLHKAISTTFSGAMQAFSNTVRSTTSYIYPTAGEPELPSSEWAECETPKKESRRSSIMSSVRRRKQRFTPRAPDANIESPELPQSPVPVTREKAPALHVEFPNPSFSCESLGSASLSRGSQWLAGLKLPAGPKHLWPGPTRLTVDQASGNDGQESMHPVPSNFDDPYVEQGDRLQHGLSFITSASESAWESSLPETNKRPPSDDKGYFSEVESNADVSESDGLAPACLKYVIPGSPEARTSSPCCHKDPAAPHVQVASSASSCRRTIPSRMSPSVLLGSKPSKLETLDGTAEQTASPHSPSWTSSPPCAGFEDGLNALFPSYEDAMTPELRLLYKRLQSDAYDADAESLESSMGSRAAWKRHRADRERRYMEIIDMALNTESDEDLGPELELKRSPSKKPVHYAEELVQDTVSIGGSESVPRYPTGALRYAIEAIERPTFPVGDLAYAVEAIERPAFPVGDLAYAVEAIERPSVTTFDPLETVFQQRPMLRLSDTIDEQETLQVSDPQDLSPSRMEAPSSPPTDLSPSRVMLPSSLESSPVEIPAAPKFTMTTMTFTDEELLTFGAGNLDGQRVRQFSSESTDVSANSSPEQQFRMAPEDAYEAGLKAGGLFTPTYLSRSSKTSPVREDACEAGPRADGNIMPTGPSDVVQARPTFAMDNSYEGDLKATSPFTPIYKETSQCTYREQLEAESTLPKPRSRNGTPFGHSRTVSAFSDDTDDNCAITTHSPSCSVPSPFPSLHVRSEPARRIPSAIDALAAHGDEQIRIAGPANAGINPSPPSPFDDPGDQTDEAISKLFSPKTSEGAKSPNSYAQVTGVELHDLQSPSPDTTSSIQSPSNSNTPQETFNAAKLPSFVSPSLSASRKARHKQKKSSSGMGTVPLTDLTGHTRNIILEPDFSPYNYELNKHSAFGETQTSLGESARIAGGSVQTPSPNCQIGRKNPRGRGQTSPEESTEIVGGSFRWLDPSSKSKGSKKSPGGTGQVTATLPITSSPPRMKILRAKGQVSSGESSENAGNAVKGSTSRFEPEFSIKHFDSMSDVPPLYANRKSGGTSYAGHELDSVLQTNPSVYSRHELGEGLQQDCDDKAAHFTRDNETIGNDSESGKDAPRARGQKKNGKPPPEAEKKLAVQRELERKSDRACSRLVSKLKSGALREDDVPEDNSAHEEGRPPWRP</sequence>
<feature type="compositionally biased region" description="Basic and acidic residues" evidence="1">
    <location>
        <begin position="1196"/>
        <end position="1216"/>
    </location>
</feature>
<feature type="region of interest" description="Disordered" evidence="1">
    <location>
        <begin position="572"/>
        <end position="602"/>
    </location>
</feature>
<keyword evidence="3" id="KW-1185">Reference proteome</keyword>
<dbReference type="AlphaFoldDB" id="A0A8H6CE87"/>
<feature type="compositionally biased region" description="Low complexity" evidence="1">
    <location>
        <begin position="370"/>
        <end position="381"/>
    </location>
</feature>
<feature type="compositionally biased region" description="Basic and acidic residues" evidence="1">
    <location>
        <begin position="1227"/>
        <end position="1249"/>
    </location>
</feature>
<name>A0A8H6CE87_9LECA</name>
<feature type="region of interest" description="Disordered" evidence="1">
    <location>
        <begin position="121"/>
        <end position="162"/>
    </location>
</feature>
<evidence type="ECO:0000256" key="1">
    <source>
        <dbReference type="SAM" id="MobiDB-lite"/>
    </source>
</evidence>
<feature type="compositionally biased region" description="Polar residues" evidence="1">
    <location>
        <begin position="259"/>
        <end position="269"/>
    </location>
</feature>
<dbReference type="Proteomes" id="UP000593566">
    <property type="component" value="Unassembled WGS sequence"/>
</dbReference>
<feature type="compositionally biased region" description="Polar residues" evidence="1">
    <location>
        <begin position="898"/>
        <end position="921"/>
    </location>
</feature>
<feature type="region of interest" description="Disordered" evidence="1">
    <location>
        <begin position="843"/>
        <end position="866"/>
    </location>
</feature>
<feature type="compositionally biased region" description="Basic and acidic residues" evidence="1">
    <location>
        <begin position="270"/>
        <end position="281"/>
    </location>
</feature>
<dbReference type="GeneID" id="59330201"/>
<feature type="compositionally biased region" description="Polar residues" evidence="1">
    <location>
        <begin position="1057"/>
        <end position="1068"/>
    </location>
</feature>
<feature type="region of interest" description="Disordered" evidence="1">
    <location>
        <begin position="692"/>
        <end position="723"/>
    </location>
</feature>